<dbReference type="Proteomes" id="UP000177306">
    <property type="component" value="Unassembled WGS sequence"/>
</dbReference>
<gene>
    <name evidence="1" type="ORF">A3A38_01505</name>
</gene>
<dbReference type="EMBL" id="MFLY01000003">
    <property type="protein sequence ID" value="OGG73348.1"/>
    <property type="molecule type" value="Genomic_DNA"/>
</dbReference>
<accession>A0A1F6EI92</accession>
<reference evidence="1 2" key="1">
    <citation type="journal article" date="2016" name="Nat. Commun.">
        <title>Thousands of microbial genomes shed light on interconnected biogeochemical processes in an aquifer system.</title>
        <authorList>
            <person name="Anantharaman K."/>
            <person name="Brown C.T."/>
            <person name="Hug L.A."/>
            <person name="Sharon I."/>
            <person name="Castelle C.J."/>
            <person name="Probst A.J."/>
            <person name="Thomas B.C."/>
            <person name="Singh A."/>
            <person name="Wilkins M.J."/>
            <person name="Karaoz U."/>
            <person name="Brodie E.L."/>
            <person name="Williams K.H."/>
            <person name="Hubbard S.S."/>
            <person name="Banfield J.F."/>
        </authorList>
    </citation>
    <scope>NUCLEOTIDE SEQUENCE [LARGE SCALE GENOMIC DNA]</scope>
</reference>
<evidence type="ECO:0000313" key="2">
    <source>
        <dbReference type="Proteomes" id="UP000177306"/>
    </source>
</evidence>
<organism evidence="1 2">
    <name type="scientific">Candidatus Kaiserbacteria bacterium RIFCSPLOWO2_01_FULL_53_17</name>
    <dbReference type="NCBI Taxonomy" id="1798511"/>
    <lineage>
        <taxon>Bacteria</taxon>
        <taxon>Candidatus Kaiseribacteriota</taxon>
    </lineage>
</organism>
<comment type="caution">
    <text evidence="1">The sequence shown here is derived from an EMBL/GenBank/DDBJ whole genome shotgun (WGS) entry which is preliminary data.</text>
</comment>
<sequence>MNIEDRRNGFRVIEGGKGQEPPRFDINEWRKKFRAAFTAYTAFEDKMAALKSNDKELFDIETWSANFRAIENAYRSVEQEVRALIAVGEKQTVPYTKETVREMCEAYETAHKSLMNWLPDDESLKQKREQIEDEYQTLATKAAHILYGLES</sequence>
<dbReference type="AlphaFoldDB" id="A0A1F6EI92"/>
<name>A0A1F6EI92_9BACT</name>
<proteinExistence type="predicted"/>
<protein>
    <submittedName>
        <fullName evidence="1">Uncharacterized protein</fullName>
    </submittedName>
</protein>
<evidence type="ECO:0000313" key="1">
    <source>
        <dbReference type="EMBL" id="OGG73348.1"/>
    </source>
</evidence>